<gene>
    <name evidence="2" type="ORF">JCM19240_3462</name>
</gene>
<comment type="caution">
    <text evidence="2">The sequence shown here is derived from an EMBL/GenBank/DDBJ whole genome shotgun (WGS) entry which is preliminary data.</text>
</comment>
<accession>A0A090TW07</accession>
<organism evidence="2 3">
    <name type="scientific">Vibrio maritimus</name>
    <dbReference type="NCBI Taxonomy" id="990268"/>
    <lineage>
        <taxon>Bacteria</taxon>
        <taxon>Pseudomonadati</taxon>
        <taxon>Pseudomonadota</taxon>
        <taxon>Gammaproteobacteria</taxon>
        <taxon>Vibrionales</taxon>
        <taxon>Vibrionaceae</taxon>
        <taxon>Vibrio</taxon>
    </lineage>
</organism>
<keyword evidence="3" id="KW-1185">Reference proteome</keyword>
<dbReference type="EMBL" id="BBMT01000006">
    <property type="protein sequence ID" value="GAL35092.1"/>
    <property type="molecule type" value="Genomic_DNA"/>
</dbReference>
<keyword evidence="1" id="KW-0732">Signal</keyword>
<proteinExistence type="predicted"/>
<evidence type="ECO:0000256" key="1">
    <source>
        <dbReference type="SAM" id="SignalP"/>
    </source>
</evidence>
<name>A0A090TW07_9VIBR</name>
<sequence length="548" mass="60874">MILRKPLALSVLTFAIVGLSTVNAQPFDYEKTTDNYSQYFGAANVPKDTTIVKDNGNWVLLEFNKGGDSSSADATLNHKHDSVSKGDYSYVYTPQDQGTHKFQTIWTVSTLKAMLGTDEYGDSIFKKLRDENVSVSEIRAAINKVCRPVLEVGKTSVYGAPFSISDDSVDYIAELDTDTKHCNDRIVSFARDDSNGEYEYALDTSSNPANVRIKSIVPTIPGATYVLQVKYQQRSTSNRDVGDLVVRVGGKIQSVNVAGISSTDYDLDAEYGQRVILPSQPDSVDETKLEKGFYKGRIIFKATRFHTPIHFRDNGTPDSYGILLRGSDVDLKEQNPLLNWCSNFFKPNSKNMKACLVQENPEQNDLFSCNFRDATIKQTGSDDEVEGIFASRGSLGPEHYYTVGMGGKLSLKLPGAGCRIYGKRLELNEFTNTYPTEKFVDYPEQGTVKAILKCLDQENGMITRDVVPLTKEQGVVSNDGFMPQDNDELLRTNQSISFEFGKEYEFCRLVALHIKDSTQKILGPDGEPPQVSTNGFEIQGLSIAEDQD</sequence>
<dbReference type="Proteomes" id="UP000029224">
    <property type="component" value="Unassembled WGS sequence"/>
</dbReference>
<reference evidence="2 3" key="1">
    <citation type="submission" date="2014-09" db="EMBL/GenBank/DDBJ databases">
        <title>Vibrio maritimus JCM 19240. (C210) whole genome shotgun sequence.</title>
        <authorList>
            <person name="Sawabe T."/>
            <person name="Meirelles P."/>
            <person name="Nakanishi M."/>
            <person name="Sayaka M."/>
            <person name="Hattori M."/>
            <person name="Ohkuma M."/>
        </authorList>
    </citation>
    <scope>NUCLEOTIDE SEQUENCE [LARGE SCALE GENOMIC DNA]</scope>
    <source>
        <strain evidence="2 3">JCM 19240</strain>
    </source>
</reference>
<reference evidence="2 3" key="2">
    <citation type="submission" date="2014-09" db="EMBL/GenBank/DDBJ databases">
        <authorList>
            <consortium name="NBRP consortium"/>
            <person name="Sawabe T."/>
            <person name="Meirelles P."/>
            <person name="Nakanishi M."/>
            <person name="Sayaka M."/>
            <person name="Hattori M."/>
            <person name="Ohkuma M."/>
        </authorList>
    </citation>
    <scope>NUCLEOTIDE SEQUENCE [LARGE SCALE GENOMIC DNA]</scope>
    <source>
        <strain evidence="2 3">JCM 19240</strain>
    </source>
</reference>
<dbReference type="AlphaFoldDB" id="A0A090TW07"/>
<protein>
    <submittedName>
        <fullName evidence="2">Uncharacterized protein</fullName>
    </submittedName>
</protein>
<evidence type="ECO:0000313" key="3">
    <source>
        <dbReference type="Proteomes" id="UP000029224"/>
    </source>
</evidence>
<feature type="signal peptide" evidence="1">
    <location>
        <begin position="1"/>
        <end position="24"/>
    </location>
</feature>
<dbReference type="OrthoDB" id="5869640at2"/>
<evidence type="ECO:0000313" key="2">
    <source>
        <dbReference type="EMBL" id="GAL35092.1"/>
    </source>
</evidence>
<feature type="chain" id="PRO_5001864242" evidence="1">
    <location>
        <begin position="25"/>
        <end position="548"/>
    </location>
</feature>